<evidence type="ECO:0008006" key="5">
    <source>
        <dbReference type="Google" id="ProtNLM"/>
    </source>
</evidence>
<comment type="caution">
    <text evidence="3">The sequence shown here is derived from an EMBL/GenBank/DDBJ whole genome shotgun (WGS) entry which is preliminary data.</text>
</comment>
<proteinExistence type="inferred from homology"/>
<evidence type="ECO:0000313" key="3">
    <source>
        <dbReference type="EMBL" id="GJE60674.1"/>
    </source>
</evidence>
<dbReference type="Proteomes" id="UP001055057">
    <property type="component" value="Unassembled WGS sequence"/>
</dbReference>
<organism evidence="3 4">
    <name type="scientific">Methylobacterium trifolii</name>
    <dbReference type="NCBI Taxonomy" id="1003092"/>
    <lineage>
        <taxon>Bacteria</taxon>
        <taxon>Pseudomonadati</taxon>
        <taxon>Pseudomonadota</taxon>
        <taxon>Alphaproteobacteria</taxon>
        <taxon>Hyphomicrobiales</taxon>
        <taxon>Methylobacteriaceae</taxon>
        <taxon>Methylobacterium</taxon>
    </lineage>
</organism>
<evidence type="ECO:0000313" key="4">
    <source>
        <dbReference type="Proteomes" id="UP001055057"/>
    </source>
</evidence>
<evidence type="ECO:0000256" key="2">
    <source>
        <dbReference type="SAM" id="Coils"/>
    </source>
</evidence>
<feature type="coiled-coil region" evidence="2">
    <location>
        <begin position="30"/>
        <end position="57"/>
    </location>
</feature>
<keyword evidence="4" id="KW-1185">Reference proteome</keyword>
<accession>A0ABQ4TZK3</accession>
<name>A0ABQ4TZK3_9HYPH</name>
<keyword evidence="2" id="KW-0175">Coiled coil</keyword>
<dbReference type="EMBL" id="BPRB01000154">
    <property type="protein sequence ID" value="GJE60674.1"/>
    <property type="molecule type" value="Genomic_DNA"/>
</dbReference>
<protein>
    <recommendedName>
        <fullName evidence="5">PspA/IM30 family protein</fullName>
    </recommendedName>
</protein>
<reference evidence="3" key="2">
    <citation type="submission" date="2021-08" db="EMBL/GenBank/DDBJ databases">
        <authorList>
            <person name="Tani A."/>
            <person name="Ola A."/>
            <person name="Ogura Y."/>
            <person name="Katsura K."/>
            <person name="Hayashi T."/>
        </authorList>
    </citation>
    <scope>NUCLEOTIDE SEQUENCE</scope>
    <source>
        <strain evidence="3">DSM 23632</strain>
    </source>
</reference>
<comment type="similarity">
    <text evidence="1">Belongs to the PspA/Vipp/IM30 family.</text>
</comment>
<dbReference type="RefSeq" id="WP_373875370.1">
    <property type="nucleotide sequence ID" value="NZ_BPRB01000154.1"/>
</dbReference>
<gene>
    <name evidence="3" type="ORF">MPOCJGCO_2788</name>
</gene>
<sequence>MAESIFNRMSRILRATVEDSIDRLEQAGGEAVMREAIREADRAVDQAKAEREAVTVRRLQAARQQGLLAQRVEALTGKARFAVEGGRDDLAEAALAQQIDFEAQAAKLVQTQAQAREEEAQLGEGLAALEARRAQMAEALDAYVLARREASAGSDALRPDMSAARKVDAAEQAFDRAMAGANGCGPARTDAATIGRVAEIDVLQRSAAIAERLAALKAQRAA</sequence>
<dbReference type="Pfam" id="PF04012">
    <property type="entry name" value="PspA_IM30"/>
    <property type="match status" value="1"/>
</dbReference>
<evidence type="ECO:0000256" key="1">
    <source>
        <dbReference type="ARBA" id="ARBA00043985"/>
    </source>
</evidence>
<dbReference type="InterPro" id="IPR007157">
    <property type="entry name" value="PspA_VIPP1"/>
</dbReference>
<reference evidence="3" key="1">
    <citation type="journal article" date="2021" name="Front. Microbiol.">
        <title>Comprehensive Comparative Genomics and Phenotyping of Methylobacterium Species.</title>
        <authorList>
            <person name="Alessa O."/>
            <person name="Ogura Y."/>
            <person name="Fujitani Y."/>
            <person name="Takami H."/>
            <person name="Hayashi T."/>
            <person name="Sahin N."/>
            <person name="Tani A."/>
        </authorList>
    </citation>
    <scope>NUCLEOTIDE SEQUENCE</scope>
    <source>
        <strain evidence="3">DSM 23632</strain>
    </source>
</reference>